<feature type="active site" description="Proton acceptor" evidence="13">
    <location>
        <position position="451"/>
    </location>
</feature>
<dbReference type="InterPro" id="IPR001100">
    <property type="entry name" value="Pyr_nuc-diS_OxRdtase"/>
</dbReference>
<feature type="binding site" evidence="14">
    <location>
        <position position="114"/>
    </location>
    <ligand>
        <name>FAD</name>
        <dbReference type="ChEBI" id="CHEBI:57692"/>
    </ligand>
</feature>
<dbReference type="RefSeq" id="WP_110250981.1">
    <property type="nucleotide sequence ID" value="NZ_QJJR01000004.1"/>
</dbReference>
<dbReference type="FunFam" id="3.30.390.30:FF:000001">
    <property type="entry name" value="Dihydrolipoyl dehydrogenase"/>
    <property type="match status" value="1"/>
</dbReference>
<feature type="binding site" evidence="14">
    <location>
        <position position="318"/>
    </location>
    <ligand>
        <name>FAD</name>
        <dbReference type="ChEBI" id="CHEBI:57692"/>
    </ligand>
</feature>
<dbReference type="PRINTS" id="PR00411">
    <property type="entry name" value="PNDRDTASEI"/>
</dbReference>
<evidence type="ECO:0000256" key="1">
    <source>
        <dbReference type="ARBA" id="ARBA00004496"/>
    </source>
</evidence>
<feature type="disulfide bond" description="Redox-active" evidence="15">
    <location>
        <begin position="42"/>
        <end position="47"/>
    </location>
</feature>
<evidence type="ECO:0000259" key="17">
    <source>
        <dbReference type="Pfam" id="PF02852"/>
    </source>
</evidence>
<feature type="domain" description="FAD/NAD(P)-binding" evidence="18">
    <location>
        <begin position="5"/>
        <end position="333"/>
    </location>
</feature>
<evidence type="ECO:0000259" key="18">
    <source>
        <dbReference type="Pfam" id="PF07992"/>
    </source>
</evidence>
<dbReference type="InterPro" id="IPR006258">
    <property type="entry name" value="Lipoamide_DH"/>
</dbReference>
<dbReference type="InterPro" id="IPR023753">
    <property type="entry name" value="FAD/NAD-binding_dom"/>
</dbReference>
<evidence type="ECO:0000256" key="12">
    <source>
        <dbReference type="ARBA" id="ARBA00049187"/>
    </source>
</evidence>
<protein>
    <recommendedName>
        <fullName evidence="4 16">Dihydrolipoyl dehydrogenase</fullName>
        <ecNumber evidence="3 16">1.8.1.4</ecNumber>
    </recommendedName>
</protein>
<dbReference type="EC" id="1.8.1.4" evidence="3 16"/>
<dbReference type="Gene3D" id="3.30.390.30">
    <property type="match status" value="1"/>
</dbReference>
<comment type="catalytic activity">
    <reaction evidence="12 16">
        <text>N(6)-[(R)-dihydrolipoyl]-L-lysyl-[protein] + NAD(+) = N(6)-[(R)-lipoyl]-L-lysyl-[protein] + NADH + H(+)</text>
        <dbReference type="Rhea" id="RHEA:15045"/>
        <dbReference type="Rhea" id="RHEA-COMP:10474"/>
        <dbReference type="Rhea" id="RHEA-COMP:10475"/>
        <dbReference type="ChEBI" id="CHEBI:15378"/>
        <dbReference type="ChEBI" id="CHEBI:57540"/>
        <dbReference type="ChEBI" id="CHEBI:57945"/>
        <dbReference type="ChEBI" id="CHEBI:83099"/>
        <dbReference type="ChEBI" id="CHEBI:83100"/>
        <dbReference type="EC" id="1.8.1.4"/>
    </reaction>
</comment>
<dbReference type="NCBIfam" id="TIGR01350">
    <property type="entry name" value="lipoamide_DH"/>
    <property type="match status" value="1"/>
</dbReference>
<keyword evidence="7 14" id="KW-0274">FAD</keyword>
<evidence type="ECO:0000256" key="8">
    <source>
        <dbReference type="ARBA" id="ARBA00023002"/>
    </source>
</evidence>
<evidence type="ECO:0000256" key="5">
    <source>
        <dbReference type="ARBA" id="ARBA00022490"/>
    </source>
</evidence>
<dbReference type="InterPro" id="IPR012999">
    <property type="entry name" value="Pyr_OxRdtase_I_AS"/>
</dbReference>
<keyword evidence="20" id="KW-1185">Reference proteome</keyword>
<proteinExistence type="inferred from homology"/>
<dbReference type="EMBL" id="QJJR01000004">
    <property type="protein sequence ID" value="PXW91680.1"/>
    <property type="molecule type" value="Genomic_DNA"/>
</dbReference>
<dbReference type="Proteomes" id="UP000247922">
    <property type="component" value="Unassembled WGS sequence"/>
</dbReference>
<dbReference type="Pfam" id="PF07992">
    <property type="entry name" value="Pyr_redox_2"/>
    <property type="match status" value="1"/>
</dbReference>
<dbReference type="SUPFAM" id="SSF55424">
    <property type="entry name" value="FAD/NAD-linked reductases, dimerisation (C-terminal) domain"/>
    <property type="match status" value="1"/>
</dbReference>
<dbReference type="InterPro" id="IPR004099">
    <property type="entry name" value="Pyr_nucl-diS_OxRdtase_dimer"/>
</dbReference>
<comment type="subcellular location">
    <subcellularLocation>
        <location evidence="1">Cytoplasm</location>
    </subcellularLocation>
</comment>
<comment type="miscellaneous">
    <text evidence="16">The active site is a redox-active disulfide bond.</text>
</comment>
<evidence type="ECO:0000256" key="15">
    <source>
        <dbReference type="PIRSR" id="PIRSR000350-4"/>
    </source>
</evidence>
<evidence type="ECO:0000256" key="3">
    <source>
        <dbReference type="ARBA" id="ARBA00012608"/>
    </source>
</evidence>
<keyword evidence="9 14" id="KW-0520">NAD</keyword>
<evidence type="ECO:0000256" key="14">
    <source>
        <dbReference type="PIRSR" id="PIRSR000350-3"/>
    </source>
</evidence>
<evidence type="ECO:0000256" key="16">
    <source>
        <dbReference type="RuleBase" id="RU003692"/>
    </source>
</evidence>
<keyword evidence="11 16" id="KW-0676">Redox-active center</keyword>
<keyword evidence="5" id="KW-0963">Cytoplasm</keyword>
<evidence type="ECO:0000256" key="4">
    <source>
        <dbReference type="ARBA" id="ARBA00016961"/>
    </source>
</evidence>
<dbReference type="GO" id="GO:0005737">
    <property type="term" value="C:cytoplasm"/>
    <property type="evidence" value="ECO:0007669"/>
    <property type="project" value="UniProtKB-SubCell"/>
</dbReference>
<keyword evidence="14" id="KW-0547">Nucleotide-binding</keyword>
<evidence type="ECO:0000256" key="7">
    <source>
        <dbReference type="ARBA" id="ARBA00022827"/>
    </source>
</evidence>
<dbReference type="Pfam" id="PF02852">
    <property type="entry name" value="Pyr_redox_dim"/>
    <property type="match status" value="1"/>
</dbReference>
<organism evidence="19 20">
    <name type="scientific">Streptohalobacillus salinus</name>
    <dbReference type="NCBI Taxonomy" id="621096"/>
    <lineage>
        <taxon>Bacteria</taxon>
        <taxon>Bacillati</taxon>
        <taxon>Bacillota</taxon>
        <taxon>Bacilli</taxon>
        <taxon>Bacillales</taxon>
        <taxon>Bacillaceae</taxon>
        <taxon>Streptohalobacillus</taxon>
    </lineage>
</organism>
<dbReference type="GO" id="GO:0004148">
    <property type="term" value="F:dihydrolipoyl dehydrogenase (NADH) activity"/>
    <property type="evidence" value="ECO:0007669"/>
    <property type="project" value="UniProtKB-EC"/>
</dbReference>
<dbReference type="PANTHER" id="PTHR22912">
    <property type="entry name" value="DISULFIDE OXIDOREDUCTASE"/>
    <property type="match status" value="1"/>
</dbReference>
<feature type="binding site" evidence="14">
    <location>
        <position position="277"/>
    </location>
    <ligand>
        <name>NAD(+)</name>
        <dbReference type="ChEBI" id="CHEBI:57540"/>
    </ligand>
</feature>
<dbReference type="InterPro" id="IPR016156">
    <property type="entry name" value="FAD/NAD-linked_Rdtase_dimer_sf"/>
</dbReference>
<dbReference type="PRINTS" id="PR00368">
    <property type="entry name" value="FADPNR"/>
</dbReference>
<accession>A0A2V3WC08</accession>
<evidence type="ECO:0000313" key="19">
    <source>
        <dbReference type="EMBL" id="PXW91680.1"/>
    </source>
</evidence>
<comment type="cofactor">
    <cofactor evidence="14 16">
        <name>FAD</name>
        <dbReference type="ChEBI" id="CHEBI:57692"/>
    </cofactor>
    <text evidence="14 16">Binds 1 FAD per subunit.</text>
</comment>
<feature type="binding site" evidence="14">
    <location>
        <position position="51"/>
    </location>
    <ligand>
        <name>FAD</name>
        <dbReference type="ChEBI" id="CHEBI:57692"/>
    </ligand>
</feature>
<feature type="domain" description="Pyridine nucleotide-disulphide oxidoreductase dimerisation" evidence="17">
    <location>
        <begin position="353"/>
        <end position="462"/>
    </location>
</feature>
<dbReference type="OrthoDB" id="9800167at2"/>
<dbReference type="InterPro" id="IPR050151">
    <property type="entry name" value="Class-I_Pyr_Nuc-Dis_Oxidored"/>
</dbReference>
<dbReference type="InterPro" id="IPR036188">
    <property type="entry name" value="FAD/NAD-bd_sf"/>
</dbReference>
<evidence type="ECO:0000256" key="2">
    <source>
        <dbReference type="ARBA" id="ARBA00007532"/>
    </source>
</evidence>
<dbReference type="PANTHER" id="PTHR22912:SF217">
    <property type="entry name" value="DIHYDROLIPOYL DEHYDROGENASE"/>
    <property type="match status" value="1"/>
</dbReference>
<comment type="caution">
    <text evidence="19">The sequence shown here is derived from an EMBL/GenBank/DDBJ whole genome shotgun (WGS) entry which is preliminary data.</text>
</comment>
<evidence type="ECO:0000256" key="10">
    <source>
        <dbReference type="ARBA" id="ARBA00023157"/>
    </source>
</evidence>
<evidence type="ECO:0000256" key="11">
    <source>
        <dbReference type="ARBA" id="ARBA00023284"/>
    </source>
</evidence>
<evidence type="ECO:0000256" key="9">
    <source>
        <dbReference type="ARBA" id="ARBA00023027"/>
    </source>
</evidence>
<evidence type="ECO:0000256" key="6">
    <source>
        <dbReference type="ARBA" id="ARBA00022630"/>
    </source>
</evidence>
<dbReference type="PIRSF" id="PIRSF000350">
    <property type="entry name" value="Mercury_reductase_MerA"/>
    <property type="match status" value="1"/>
</dbReference>
<keyword evidence="10" id="KW-1015">Disulfide bond</keyword>
<keyword evidence="8 16" id="KW-0560">Oxidoreductase</keyword>
<feature type="binding site" evidence="14">
    <location>
        <begin position="187"/>
        <end position="194"/>
    </location>
    <ligand>
        <name>NAD(+)</name>
        <dbReference type="ChEBI" id="CHEBI:57540"/>
    </ligand>
</feature>
<feature type="binding site" evidence="14">
    <location>
        <position position="210"/>
    </location>
    <ligand>
        <name>NAD(+)</name>
        <dbReference type="ChEBI" id="CHEBI:57540"/>
    </ligand>
</feature>
<dbReference type="Gene3D" id="3.50.50.60">
    <property type="entry name" value="FAD/NAD(P)-binding domain"/>
    <property type="match status" value="2"/>
</dbReference>
<dbReference type="AlphaFoldDB" id="A0A2V3WC08"/>
<dbReference type="PROSITE" id="PS00076">
    <property type="entry name" value="PYRIDINE_REDOX_1"/>
    <property type="match status" value="1"/>
</dbReference>
<dbReference type="GO" id="GO:0006103">
    <property type="term" value="P:2-oxoglutarate metabolic process"/>
    <property type="evidence" value="ECO:0007669"/>
    <property type="project" value="TreeGrafter"/>
</dbReference>
<dbReference type="GO" id="GO:0050660">
    <property type="term" value="F:flavin adenine dinucleotide binding"/>
    <property type="evidence" value="ECO:0007669"/>
    <property type="project" value="InterPro"/>
</dbReference>
<reference evidence="19 20" key="1">
    <citation type="submission" date="2018-05" db="EMBL/GenBank/DDBJ databases">
        <title>Genomic Encyclopedia of Type Strains, Phase IV (KMG-IV): sequencing the most valuable type-strain genomes for metagenomic binning, comparative biology and taxonomic classification.</title>
        <authorList>
            <person name="Goeker M."/>
        </authorList>
    </citation>
    <scope>NUCLEOTIDE SEQUENCE [LARGE SCALE GENOMIC DNA]</scope>
    <source>
        <strain evidence="19 20">DSM 22440</strain>
    </source>
</reference>
<gene>
    <name evidence="19" type="ORF">DES38_104112</name>
</gene>
<name>A0A2V3WC08_9BACI</name>
<keyword evidence="6 16" id="KW-0285">Flavoprotein</keyword>
<evidence type="ECO:0000256" key="13">
    <source>
        <dbReference type="PIRSR" id="PIRSR000350-2"/>
    </source>
</evidence>
<evidence type="ECO:0000313" key="20">
    <source>
        <dbReference type="Proteomes" id="UP000247922"/>
    </source>
</evidence>
<dbReference type="SUPFAM" id="SSF51905">
    <property type="entry name" value="FAD/NAD(P)-binding domain"/>
    <property type="match status" value="1"/>
</dbReference>
<comment type="similarity">
    <text evidence="2 16">Belongs to the class-I pyridine nucleotide-disulfide oxidoreductase family.</text>
</comment>
<sequence>MSKNYDLVILGGGMGGYVSAIRARQLGMTVALVEAEKLGGTCLHKGCIPTKALLKSAEIYQTLKNSSNYGVYADNISFDFSKVQSNKEETVTALYEGVQQLMKKHQVDIYQGYGRLLGPSIFSPQPGTVSVEIKNSENQMLIGESVLLATGAKPKALPNLPFDGKVVLSSDDLLTMEALPKEIVIIGGGVIGCEWASMLLDYGVNVTLVEQANQLLPNFDHSIQQTLKQALVKRGCRIYTGAAMEAFEVTEQQFKTTLITDEETKSLQAEVVLVSIGRQPNTIGIGLENTAIEQDQQGFIQVDENFRTKEKHIYAVGDCIGGLQLAHVAAHEGKYCVETIAGEHPFAESLANVSSCVYSEPEIATVGLTEKEAKDAFAKVKVFSVPFRANGKAKIEGKEDGFIKIVMNEDTDDLLGVHMIGAKVTEMIAEAGLAMLVNASIEEIGATIHPHPSLTEAIEEAALGLKGKIIHG</sequence>